<accession>A0A517VQQ0</accession>
<feature type="compositionally biased region" description="Basic residues" evidence="6">
    <location>
        <begin position="1182"/>
        <end position="1199"/>
    </location>
</feature>
<feature type="domain" description="Type II methyltransferase M.TaqI-like" evidence="7">
    <location>
        <begin position="271"/>
        <end position="452"/>
    </location>
</feature>
<dbReference type="GO" id="GO:0003676">
    <property type="term" value="F:nucleic acid binding"/>
    <property type="evidence" value="ECO:0007669"/>
    <property type="project" value="InterPro"/>
</dbReference>
<dbReference type="SUPFAM" id="SSF53335">
    <property type="entry name" value="S-adenosyl-L-methionine-dependent methyltransferases"/>
    <property type="match status" value="1"/>
</dbReference>
<evidence type="ECO:0000256" key="6">
    <source>
        <dbReference type="SAM" id="MobiDB-lite"/>
    </source>
</evidence>
<dbReference type="REBASE" id="355260">
    <property type="entry name" value="PbaV144ORF7120P"/>
</dbReference>
<keyword evidence="4" id="KW-0949">S-adenosyl-L-methionine</keyword>
<dbReference type="Pfam" id="PF22654">
    <property type="entry name" value="DUF7008"/>
    <property type="match status" value="1"/>
</dbReference>
<evidence type="ECO:0000259" key="7">
    <source>
        <dbReference type="Pfam" id="PF07669"/>
    </source>
</evidence>
<dbReference type="RefSeq" id="WP_144981414.1">
    <property type="nucleotide sequence ID" value="NZ_CP037920.1"/>
</dbReference>
<dbReference type="AlphaFoldDB" id="A0A517VQQ0"/>
<dbReference type="InterPro" id="IPR029063">
    <property type="entry name" value="SAM-dependent_MTases_sf"/>
</dbReference>
<organism evidence="9 10">
    <name type="scientific">Gimesia aquarii</name>
    <dbReference type="NCBI Taxonomy" id="2527964"/>
    <lineage>
        <taxon>Bacteria</taxon>
        <taxon>Pseudomonadati</taxon>
        <taxon>Planctomycetota</taxon>
        <taxon>Planctomycetia</taxon>
        <taxon>Planctomycetales</taxon>
        <taxon>Planctomycetaceae</taxon>
        <taxon>Gimesia</taxon>
    </lineage>
</organism>
<keyword evidence="3" id="KW-0808">Transferase</keyword>
<dbReference type="InterPro" id="IPR011639">
    <property type="entry name" value="MethylTrfase_TaqI-like_dom"/>
</dbReference>
<feature type="domain" description="DUF7008" evidence="8">
    <location>
        <begin position="823"/>
        <end position="1188"/>
    </location>
</feature>
<dbReference type="EC" id="2.1.1.72" evidence="1"/>
<dbReference type="Proteomes" id="UP000318704">
    <property type="component" value="Chromosome"/>
</dbReference>
<dbReference type="GO" id="GO:0006304">
    <property type="term" value="P:DNA modification"/>
    <property type="evidence" value="ECO:0007669"/>
    <property type="project" value="InterPro"/>
</dbReference>
<comment type="catalytic activity">
    <reaction evidence="5">
        <text>a 2'-deoxyadenosine in DNA + S-adenosyl-L-methionine = an N(6)-methyl-2'-deoxyadenosine in DNA + S-adenosyl-L-homocysteine + H(+)</text>
        <dbReference type="Rhea" id="RHEA:15197"/>
        <dbReference type="Rhea" id="RHEA-COMP:12418"/>
        <dbReference type="Rhea" id="RHEA-COMP:12419"/>
        <dbReference type="ChEBI" id="CHEBI:15378"/>
        <dbReference type="ChEBI" id="CHEBI:57856"/>
        <dbReference type="ChEBI" id="CHEBI:59789"/>
        <dbReference type="ChEBI" id="CHEBI:90615"/>
        <dbReference type="ChEBI" id="CHEBI:90616"/>
        <dbReference type="EC" id="2.1.1.72"/>
    </reaction>
</comment>
<evidence type="ECO:0000313" key="9">
    <source>
        <dbReference type="EMBL" id="QDT95270.1"/>
    </source>
</evidence>
<evidence type="ECO:0000256" key="2">
    <source>
        <dbReference type="ARBA" id="ARBA00022603"/>
    </source>
</evidence>
<evidence type="ECO:0000259" key="8">
    <source>
        <dbReference type="Pfam" id="PF22654"/>
    </source>
</evidence>
<evidence type="ECO:0000256" key="5">
    <source>
        <dbReference type="ARBA" id="ARBA00047942"/>
    </source>
</evidence>
<dbReference type="InterPro" id="IPR054277">
    <property type="entry name" value="DUF7008"/>
</dbReference>
<dbReference type="Pfam" id="PF07669">
    <property type="entry name" value="Eco57I"/>
    <property type="match status" value="1"/>
</dbReference>
<dbReference type="Gene3D" id="3.40.50.150">
    <property type="entry name" value="Vaccinia Virus protein VP39"/>
    <property type="match status" value="1"/>
</dbReference>
<dbReference type="PANTHER" id="PTHR33841:SF1">
    <property type="entry name" value="DNA METHYLTRANSFERASE A"/>
    <property type="match status" value="1"/>
</dbReference>
<name>A0A517VQQ0_9PLAN</name>
<dbReference type="GO" id="GO:0032259">
    <property type="term" value="P:methylation"/>
    <property type="evidence" value="ECO:0007669"/>
    <property type="project" value="UniProtKB-KW"/>
</dbReference>
<proteinExistence type="predicted"/>
<dbReference type="PANTHER" id="PTHR33841">
    <property type="entry name" value="DNA METHYLTRANSFERASE YEEA-RELATED"/>
    <property type="match status" value="1"/>
</dbReference>
<evidence type="ECO:0000256" key="3">
    <source>
        <dbReference type="ARBA" id="ARBA00022679"/>
    </source>
</evidence>
<evidence type="ECO:0000256" key="1">
    <source>
        <dbReference type="ARBA" id="ARBA00011900"/>
    </source>
</evidence>
<evidence type="ECO:0000256" key="4">
    <source>
        <dbReference type="ARBA" id="ARBA00022691"/>
    </source>
</evidence>
<dbReference type="EMBL" id="CP037920">
    <property type="protein sequence ID" value="QDT95270.1"/>
    <property type="molecule type" value="Genomic_DNA"/>
</dbReference>
<protein>
    <recommendedName>
        <fullName evidence="1">site-specific DNA-methyltransferase (adenine-specific)</fullName>
        <ecNumber evidence="1">2.1.1.72</ecNumber>
    </recommendedName>
</protein>
<dbReference type="PROSITE" id="PS00092">
    <property type="entry name" value="N6_MTASE"/>
    <property type="match status" value="1"/>
</dbReference>
<sequence length="1208" mass="136945">MVNIKTLLPELKKLVTGLSEDLLARSTSSAEIDAGLREAYTQIEKGGRTADVFEVWREDYLDQVAVAWVLGCVFVRFMEDNHLIDECWLAGEGDRRKQAEDTHELYFREHPRESDREYFEYVFHEVGKIPACHDLFAEGKTPLWAVGPSGDAAMKLLAFWREIDTDSGHLKRTFGVEAGDTRFLGDLYQDLSERARKKYALLQTPVFVEEFILDRTLSPAIDEFGLDEVRMIDPTCGSGHFLLGGFFRLFDLWNKREDNDIVAAQKAFDGVWGVDINPFAVAIARFRLIVAALRACAINSLKKAPAWNIHLATGDSLLFGSRWDRDGKKKGEQQFFATDEESWAPEIYACEDKNAISEILGQQYHAVVGNPPYIIVRDRSLNEAYRARYSSCHQKYSLSVPFAERFFDLAIHASNGRSGFVGQITANSFMKREFGKKLVEEFFRLVELTHVVDASGAYIPGHGTPTVLLFGRNRNPKTESVRAVLGINGEPHAPSDPAQGLVWQSILKNIDVCNAEDAYISTADVPRTIFTKHPWSISGGGVSVLMDSLNAKAAKVLTDVASSIGITCFTLEDDVFIIPESVVRRSTIESSLTRQMIVGDCIRDWSEADSDPTLFPYDLEFAAVKEDYSTGIFRFLWPYRTNLSNSKMFGGMTKVESGLNWFEFGRLTHSKLKSPLSIVFAFVATHNHFVLDRGGHVFNRSAPIIKMLDGTTEDDHLRLLGALNTSVACFWMKQVFHNKGDSTDQHGARTTGVPEFNTYEFTATGLHKFPIPEGTGVEPARTLDVLAREYLANLPARGIAMEVPSQELLIRLKEHAKSIRCRMIALQEELDWQAYRLYGLINEEVCYGGDDLPPIECGERAFEIVLGGMIARGESNSTWFARHGRSPIVEIPAHWPEDYKSIVRRRIHLIETKKEIGLLEDGMYKRRWALENWTAQQQDALRNWMLERLEGRHYWPDLQMQESRLQSIAKLADKASVDQDFMQVAVTYRGREDFDLAELVAELVESESVPFLSSLRYKPAGLRKREVWEKTWELQRKEDAGEDVGDIKVPPKYTTADFQKSDYWRLRGKLDVSKERWISFPHCETESDPSLVVGWAGWNHLQQGTAIVVYYDARKNEGWSAERLTPLLAGLDELLPWIHQWHPEIDPEYNETAGASFQTLLESEAQELGLTLEQIRNWIPPAKKKATKKKTAKKTRKKAKSAEATEGE</sequence>
<feature type="region of interest" description="Disordered" evidence="6">
    <location>
        <begin position="1181"/>
        <end position="1208"/>
    </location>
</feature>
<evidence type="ECO:0000313" key="10">
    <source>
        <dbReference type="Proteomes" id="UP000318704"/>
    </source>
</evidence>
<dbReference type="KEGG" id="gaw:V144x_07120"/>
<gene>
    <name evidence="9" type="ORF">V144x_07120</name>
</gene>
<keyword evidence="2" id="KW-0489">Methyltransferase</keyword>
<dbReference type="GO" id="GO:0009007">
    <property type="term" value="F:site-specific DNA-methyltransferase (adenine-specific) activity"/>
    <property type="evidence" value="ECO:0007669"/>
    <property type="project" value="UniProtKB-EC"/>
</dbReference>
<dbReference type="InterPro" id="IPR002052">
    <property type="entry name" value="DNA_methylase_N6_adenine_CS"/>
</dbReference>
<dbReference type="InterPro" id="IPR050953">
    <property type="entry name" value="N4_N6_ade-DNA_methylase"/>
</dbReference>
<dbReference type="NCBIfam" id="NF033451">
    <property type="entry name" value="BREX_2_MTaseX"/>
    <property type="match status" value="1"/>
</dbReference>
<reference evidence="9 10" key="1">
    <citation type="submission" date="2019-03" db="EMBL/GenBank/DDBJ databases">
        <title>Deep-cultivation of Planctomycetes and their phenomic and genomic characterization uncovers novel biology.</title>
        <authorList>
            <person name="Wiegand S."/>
            <person name="Jogler M."/>
            <person name="Boedeker C."/>
            <person name="Pinto D."/>
            <person name="Vollmers J."/>
            <person name="Rivas-Marin E."/>
            <person name="Kohn T."/>
            <person name="Peeters S.H."/>
            <person name="Heuer A."/>
            <person name="Rast P."/>
            <person name="Oberbeckmann S."/>
            <person name="Bunk B."/>
            <person name="Jeske O."/>
            <person name="Meyerdierks A."/>
            <person name="Storesund J.E."/>
            <person name="Kallscheuer N."/>
            <person name="Luecker S."/>
            <person name="Lage O.M."/>
            <person name="Pohl T."/>
            <person name="Merkel B.J."/>
            <person name="Hornburger P."/>
            <person name="Mueller R.-W."/>
            <person name="Bruemmer F."/>
            <person name="Labrenz M."/>
            <person name="Spormann A.M."/>
            <person name="Op den Camp H."/>
            <person name="Overmann J."/>
            <person name="Amann R."/>
            <person name="Jetten M.S.M."/>
            <person name="Mascher T."/>
            <person name="Medema M.H."/>
            <person name="Devos D.P."/>
            <person name="Kaster A.-K."/>
            <person name="Ovreas L."/>
            <person name="Rohde M."/>
            <person name="Galperin M.Y."/>
            <person name="Jogler C."/>
        </authorList>
    </citation>
    <scope>NUCLEOTIDE SEQUENCE [LARGE SCALE GENOMIC DNA]</scope>
    <source>
        <strain evidence="9 10">V144</strain>
    </source>
</reference>